<feature type="compositionally biased region" description="Low complexity" evidence="1">
    <location>
        <begin position="330"/>
        <end position="341"/>
    </location>
</feature>
<feature type="region of interest" description="Disordered" evidence="1">
    <location>
        <begin position="1"/>
        <end position="33"/>
    </location>
</feature>
<organism evidence="2 3">
    <name type="scientific">Megalurothrips usitatus</name>
    <name type="common">bean blossom thrips</name>
    <dbReference type="NCBI Taxonomy" id="439358"/>
    <lineage>
        <taxon>Eukaryota</taxon>
        <taxon>Metazoa</taxon>
        <taxon>Ecdysozoa</taxon>
        <taxon>Arthropoda</taxon>
        <taxon>Hexapoda</taxon>
        <taxon>Insecta</taxon>
        <taxon>Pterygota</taxon>
        <taxon>Neoptera</taxon>
        <taxon>Paraneoptera</taxon>
        <taxon>Thysanoptera</taxon>
        <taxon>Terebrantia</taxon>
        <taxon>Thripoidea</taxon>
        <taxon>Thripidae</taxon>
        <taxon>Megalurothrips</taxon>
    </lineage>
</organism>
<reference evidence="2" key="1">
    <citation type="submission" date="2022-12" db="EMBL/GenBank/DDBJ databases">
        <title>Chromosome-level genome assembly of the bean flower thrips Megalurothrips usitatus.</title>
        <authorList>
            <person name="Ma L."/>
            <person name="Liu Q."/>
            <person name="Li H."/>
            <person name="Cai W."/>
        </authorList>
    </citation>
    <scope>NUCLEOTIDE SEQUENCE</scope>
    <source>
        <strain evidence="2">Cailab_2022a</strain>
    </source>
</reference>
<proteinExistence type="predicted"/>
<feature type="compositionally biased region" description="Acidic residues" evidence="1">
    <location>
        <begin position="368"/>
        <end position="388"/>
    </location>
</feature>
<feature type="compositionally biased region" description="Polar residues" evidence="1">
    <location>
        <begin position="358"/>
        <end position="367"/>
    </location>
</feature>
<feature type="region of interest" description="Disordered" evidence="1">
    <location>
        <begin position="357"/>
        <end position="430"/>
    </location>
</feature>
<protein>
    <submittedName>
        <fullName evidence="2">Uncharacterized protein</fullName>
    </submittedName>
</protein>
<comment type="caution">
    <text evidence="2">The sequence shown here is derived from an EMBL/GenBank/DDBJ whole genome shotgun (WGS) entry which is preliminary data.</text>
</comment>
<feature type="region of interest" description="Disordered" evidence="1">
    <location>
        <begin position="326"/>
        <end position="345"/>
    </location>
</feature>
<evidence type="ECO:0000313" key="2">
    <source>
        <dbReference type="EMBL" id="KAJ1529154.1"/>
    </source>
</evidence>
<evidence type="ECO:0000256" key="1">
    <source>
        <dbReference type="SAM" id="MobiDB-lite"/>
    </source>
</evidence>
<dbReference type="AlphaFoldDB" id="A0AAV7XSL8"/>
<feature type="compositionally biased region" description="Basic and acidic residues" evidence="1">
    <location>
        <begin position="271"/>
        <end position="282"/>
    </location>
</feature>
<gene>
    <name evidence="2" type="ORF">ONE63_005963</name>
</gene>
<dbReference type="EMBL" id="JAPTSV010000003">
    <property type="protein sequence ID" value="KAJ1529154.1"/>
    <property type="molecule type" value="Genomic_DNA"/>
</dbReference>
<feature type="region of interest" description="Disordered" evidence="1">
    <location>
        <begin position="238"/>
        <end position="285"/>
    </location>
</feature>
<sequence>MVENSNAVSSWRNSKPSERSSRSHSKTFRNPPQPHMCIQDFLEGSQEPCYINVLSWEKIALPSTPEDYIPLYGGMQVPHSPPSHSPVFAVMANPEVLRTKGKHAADPQETHALVLMLLDFVELMNRNRGLHFARHFHILPDRDLAGELKNVWAAVQLKRAQDTAARAQMQQLASQEHQRQQQMIHQEEQIQRYRRHQQQLYKERQALAQREQRYRQQQQQLDDMQRRMDELEREKYLEQRHHNRLVQEQQRDKKRHDRQLLKSLETSQTMEESKLRNSHSDEGSQDITTALDFSVKRQSLDNPSMSCAGSHIGMVLDSEDIKIDDMKDASPMSTPTTPTSPHNILNEGSALKYREQEYLSTSASESDYTSDDGDVTDVDAELEGENESTESKNHFLARVTLTVDSQDENSCAEEESKGGSSGGDANTLSH</sequence>
<evidence type="ECO:0000313" key="3">
    <source>
        <dbReference type="Proteomes" id="UP001075354"/>
    </source>
</evidence>
<feature type="compositionally biased region" description="Polar residues" evidence="1">
    <location>
        <begin position="1"/>
        <end position="11"/>
    </location>
</feature>
<name>A0AAV7XSL8_9NEOP</name>
<keyword evidence="3" id="KW-1185">Reference proteome</keyword>
<dbReference type="Proteomes" id="UP001075354">
    <property type="component" value="Chromosome 3"/>
</dbReference>
<accession>A0AAV7XSL8</accession>